<keyword evidence="3" id="KW-0597">Phosphoprotein</keyword>
<keyword evidence="12" id="KW-1185">Reference proteome</keyword>
<dbReference type="PROSITE" id="PS00889">
    <property type="entry name" value="CNMP_BINDING_2"/>
    <property type="match status" value="2"/>
</dbReference>
<feature type="binding site" evidence="8">
    <location>
        <position position="222"/>
    </location>
    <ligand>
        <name>3',5'-cyclic AMP</name>
        <dbReference type="ChEBI" id="CHEBI:58165"/>
        <label>1</label>
    </ligand>
</feature>
<gene>
    <name evidence="11" type="ORF">TTHERM_00473030</name>
</gene>
<dbReference type="OrthoDB" id="417078at2759"/>
<dbReference type="InterPro" id="IPR007858">
    <property type="entry name" value="Dpy-30_motif"/>
</dbReference>
<evidence type="ECO:0000256" key="5">
    <source>
        <dbReference type="ARBA" id="ARBA00022737"/>
    </source>
</evidence>
<dbReference type="KEGG" id="tet:TTHERM_00473030"/>
<feature type="binding site" evidence="8">
    <location>
        <position position="213"/>
    </location>
    <ligand>
        <name>3',5'-cyclic AMP</name>
        <dbReference type="ChEBI" id="CHEBI:58165"/>
        <label>1</label>
    </ligand>
</feature>
<dbReference type="InterPro" id="IPR018490">
    <property type="entry name" value="cNMP-bd_dom_sf"/>
</dbReference>
<feature type="compositionally biased region" description="Basic and acidic residues" evidence="9">
    <location>
        <begin position="85"/>
        <end position="95"/>
    </location>
</feature>
<evidence type="ECO:0000259" key="10">
    <source>
        <dbReference type="PROSITE" id="PS50042"/>
    </source>
</evidence>
<feature type="compositionally biased region" description="Basic and acidic residues" evidence="9">
    <location>
        <begin position="61"/>
        <end position="71"/>
    </location>
</feature>
<dbReference type="EMBL" id="GG662472">
    <property type="protein sequence ID" value="EAS03641.3"/>
    <property type="molecule type" value="Genomic_DNA"/>
</dbReference>
<dbReference type="InterPro" id="IPR018488">
    <property type="entry name" value="cNMP-bd_CS"/>
</dbReference>
<evidence type="ECO:0000256" key="9">
    <source>
        <dbReference type="SAM" id="MobiDB-lite"/>
    </source>
</evidence>
<dbReference type="PIRSF" id="PIRSF000548">
    <property type="entry name" value="PK_regulatory"/>
    <property type="match status" value="1"/>
</dbReference>
<dbReference type="PANTHER" id="PTHR11635">
    <property type="entry name" value="CAMP-DEPENDENT PROTEIN KINASE REGULATORY CHAIN"/>
    <property type="match status" value="1"/>
</dbReference>
<name>I7M3K6_TETTS</name>
<dbReference type="PROSITE" id="PS00888">
    <property type="entry name" value="CNMP_BINDING_1"/>
    <property type="match status" value="2"/>
</dbReference>
<protein>
    <recommendedName>
        <fullName evidence="2">cAMP-dependent protein kinase regulatory subunit</fullName>
    </recommendedName>
</protein>
<dbReference type="GO" id="GO:0005952">
    <property type="term" value="C:cAMP-dependent protein kinase complex"/>
    <property type="evidence" value="ECO:0007669"/>
    <property type="project" value="InterPro"/>
</dbReference>
<dbReference type="GO" id="GO:0004862">
    <property type="term" value="F:cAMP-dependent protein kinase inhibitor activity"/>
    <property type="evidence" value="ECO:0007669"/>
    <property type="project" value="TreeGrafter"/>
</dbReference>
<dbReference type="InterPro" id="IPR014710">
    <property type="entry name" value="RmlC-like_jellyroll"/>
</dbReference>
<dbReference type="Pfam" id="PF05186">
    <property type="entry name" value="Dpy-30"/>
    <property type="match status" value="1"/>
</dbReference>
<feature type="domain" description="Cyclic nucleotide-binding" evidence="10">
    <location>
        <begin position="266"/>
        <end position="387"/>
    </location>
</feature>
<dbReference type="AlphaFoldDB" id="I7M3K6"/>
<feature type="domain" description="Cyclic nucleotide-binding" evidence="10">
    <location>
        <begin position="142"/>
        <end position="263"/>
    </location>
</feature>
<dbReference type="CDD" id="cd22964">
    <property type="entry name" value="DD_CrRSP_unchar"/>
    <property type="match status" value="1"/>
</dbReference>
<dbReference type="SMART" id="SM00100">
    <property type="entry name" value="cNMP"/>
    <property type="match status" value="2"/>
</dbReference>
<dbReference type="STRING" id="312017.I7M3K6"/>
<proteinExistence type="inferred from homology"/>
<organism evidence="11 12">
    <name type="scientific">Tetrahymena thermophila (strain SB210)</name>
    <dbReference type="NCBI Taxonomy" id="312017"/>
    <lineage>
        <taxon>Eukaryota</taxon>
        <taxon>Sar</taxon>
        <taxon>Alveolata</taxon>
        <taxon>Ciliophora</taxon>
        <taxon>Intramacronucleata</taxon>
        <taxon>Oligohymenophorea</taxon>
        <taxon>Hymenostomatida</taxon>
        <taxon>Tetrahymenina</taxon>
        <taxon>Tetrahymenidae</taxon>
        <taxon>Tetrahymena</taxon>
    </lineage>
</organism>
<dbReference type="PROSITE" id="PS50042">
    <property type="entry name" value="CNMP_BINDING_3"/>
    <property type="match status" value="2"/>
</dbReference>
<dbReference type="SUPFAM" id="SSF51206">
    <property type="entry name" value="cAMP-binding domain-like"/>
    <property type="match status" value="2"/>
</dbReference>
<evidence type="ECO:0000313" key="12">
    <source>
        <dbReference type="Proteomes" id="UP000009168"/>
    </source>
</evidence>
<evidence type="ECO:0000256" key="6">
    <source>
        <dbReference type="ARBA" id="ARBA00022741"/>
    </source>
</evidence>
<dbReference type="GeneID" id="7830205"/>
<dbReference type="PRINTS" id="PR00103">
    <property type="entry name" value="CAMPKINASE"/>
</dbReference>
<dbReference type="GO" id="GO:0005829">
    <property type="term" value="C:cytosol"/>
    <property type="evidence" value="ECO:0007669"/>
    <property type="project" value="TreeGrafter"/>
</dbReference>
<dbReference type="Pfam" id="PF00027">
    <property type="entry name" value="cNMP_binding"/>
    <property type="match status" value="2"/>
</dbReference>
<dbReference type="CDD" id="cd00038">
    <property type="entry name" value="CAP_ED"/>
    <property type="match status" value="2"/>
</dbReference>
<dbReference type="eggNOG" id="KOG1113">
    <property type="taxonomic scope" value="Eukaryota"/>
</dbReference>
<dbReference type="FunCoup" id="I7M3K6">
    <property type="interactions" value="49"/>
</dbReference>
<dbReference type="InParanoid" id="I7M3K6"/>
<dbReference type="GO" id="GO:0033554">
    <property type="term" value="P:cellular response to stress"/>
    <property type="evidence" value="ECO:0007669"/>
    <property type="project" value="UniProtKB-ARBA"/>
</dbReference>
<dbReference type="Gene3D" id="2.60.120.10">
    <property type="entry name" value="Jelly Rolls"/>
    <property type="match status" value="2"/>
</dbReference>
<dbReference type="InterPro" id="IPR012198">
    <property type="entry name" value="cAMP_dep_PK_reg_su"/>
</dbReference>
<dbReference type="RefSeq" id="XP_001023886.3">
    <property type="nucleotide sequence ID" value="XM_001023886.3"/>
</dbReference>
<keyword evidence="4 8" id="KW-0116">cAMP-binding</keyword>
<dbReference type="GO" id="GO:0034236">
    <property type="term" value="F:protein kinase A catalytic subunit binding"/>
    <property type="evidence" value="ECO:0007669"/>
    <property type="project" value="TreeGrafter"/>
</dbReference>
<comment type="similarity">
    <text evidence="1">Belongs to the cAMP-dependent kinase regulatory chain family.</text>
</comment>
<dbReference type="Proteomes" id="UP000009168">
    <property type="component" value="Unassembled WGS sequence"/>
</dbReference>
<dbReference type="FunFam" id="2.60.120.10:FF:000039">
    <property type="entry name" value="cAMP-dependent protein kinase regulatory subunit"/>
    <property type="match status" value="1"/>
</dbReference>
<dbReference type="PANTHER" id="PTHR11635:SF152">
    <property type="entry name" value="CAMP-DEPENDENT PROTEIN KINASE TYPE I REGULATORY SUBUNIT-RELATED"/>
    <property type="match status" value="1"/>
</dbReference>
<evidence type="ECO:0000313" key="11">
    <source>
        <dbReference type="EMBL" id="EAS03641.3"/>
    </source>
</evidence>
<evidence type="ECO:0000256" key="4">
    <source>
        <dbReference type="ARBA" id="ARBA00022566"/>
    </source>
</evidence>
<evidence type="ECO:0000256" key="7">
    <source>
        <dbReference type="ARBA" id="ARBA00023149"/>
    </source>
</evidence>
<evidence type="ECO:0000256" key="1">
    <source>
        <dbReference type="ARBA" id="ARBA00005753"/>
    </source>
</evidence>
<accession>I7M3K6</accession>
<keyword evidence="6 8" id="KW-0547">Nucleotide-binding</keyword>
<reference evidence="12" key="1">
    <citation type="journal article" date="2006" name="PLoS Biol.">
        <title>Macronuclear genome sequence of the ciliate Tetrahymena thermophila, a model eukaryote.</title>
        <authorList>
            <person name="Eisen J.A."/>
            <person name="Coyne R.S."/>
            <person name="Wu M."/>
            <person name="Wu D."/>
            <person name="Thiagarajan M."/>
            <person name="Wortman J.R."/>
            <person name="Badger J.H."/>
            <person name="Ren Q."/>
            <person name="Amedeo P."/>
            <person name="Jones K.M."/>
            <person name="Tallon L.J."/>
            <person name="Delcher A.L."/>
            <person name="Salzberg S.L."/>
            <person name="Silva J.C."/>
            <person name="Haas B.J."/>
            <person name="Majoros W.H."/>
            <person name="Farzad M."/>
            <person name="Carlton J.M."/>
            <person name="Smith R.K. Jr."/>
            <person name="Garg J."/>
            <person name="Pearlman R.E."/>
            <person name="Karrer K.M."/>
            <person name="Sun L."/>
            <person name="Manning G."/>
            <person name="Elde N.C."/>
            <person name="Turkewitz A.P."/>
            <person name="Asai D.J."/>
            <person name="Wilkes D.E."/>
            <person name="Wang Y."/>
            <person name="Cai H."/>
            <person name="Collins K."/>
            <person name="Stewart B.A."/>
            <person name="Lee S.R."/>
            <person name="Wilamowska K."/>
            <person name="Weinberg Z."/>
            <person name="Ruzzo W.L."/>
            <person name="Wloga D."/>
            <person name="Gaertig J."/>
            <person name="Frankel J."/>
            <person name="Tsao C.-C."/>
            <person name="Gorovsky M.A."/>
            <person name="Keeling P.J."/>
            <person name="Waller R.F."/>
            <person name="Patron N.J."/>
            <person name="Cherry J.M."/>
            <person name="Stover N.A."/>
            <person name="Krieger C.J."/>
            <person name="del Toro C."/>
            <person name="Ryder H.F."/>
            <person name="Williamson S.C."/>
            <person name="Barbeau R.A."/>
            <person name="Hamilton E.P."/>
            <person name="Orias E."/>
        </authorList>
    </citation>
    <scope>NUCLEOTIDE SEQUENCE [LARGE SCALE GENOMIC DNA]</scope>
    <source>
        <strain evidence="12">SB210</strain>
    </source>
</reference>
<evidence type="ECO:0000256" key="8">
    <source>
        <dbReference type="PIRSR" id="PIRSR000548-1"/>
    </source>
</evidence>
<dbReference type="InterPro" id="IPR050503">
    <property type="entry name" value="cAMP-dep_PK_reg_su-like"/>
</dbReference>
<feature type="region of interest" description="Disordered" evidence="9">
    <location>
        <begin position="48"/>
        <end position="102"/>
    </location>
</feature>
<feature type="binding site" evidence="8">
    <location>
        <position position="346"/>
    </location>
    <ligand>
        <name>3',5'-cyclic AMP</name>
        <dbReference type="ChEBI" id="CHEBI:58165"/>
        <label>2</label>
    </ligand>
</feature>
<dbReference type="InterPro" id="IPR000595">
    <property type="entry name" value="cNMP-bd_dom"/>
</dbReference>
<dbReference type="GO" id="GO:0030552">
    <property type="term" value="F:cAMP binding"/>
    <property type="evidence" value="ECO:0007669"/>
    <property type="project" value="UniProtKB-KW"/>
</dbReference>
<sequence length="390" mass="44314">MDRKQYENYVNEKLHPLLEKMLIDILQQRPNDPIPFLISWLQKKQSEGGIAAAHAGAKHSQHQDDEEKASSDEDDNEDDYVEDLPTAKEKDESKGKKPTGRASVSAEAFGQFNQKKAFKPKVVPKKPEIVQRITKRLSEAFMFSALDENERKIVIDAMEEKKFGKDEYVIKQGDDGDVLYVVDEGELKCEKVFKKGDPPTFLKVYKPGESFGELSLLYNTPRAATIIAQTNSVLYSLDRDTFNNIVKDAAAKKREKYEEFLKKIEILKEMDPYERNKIADALKTITFKKDSLVVKEGESGDDFYMIEEGTLQALKTLKPGGQPEVVKEYQNGDYFGELALIKNVPRQATIKCTSNVKLATLDRLAFKRLLGPIDQILARNAEAYNKFAQK</sequence>
<keyword evidence="5" id="KW-0677">Repeat</keyword>
<keyword evidence="7 8" id="KW-0114">cAMP</keyword>
<feature type="binding site" evidence="8">
    <location>
        <position position="337"/>
    </location>
    <ligand>
        <name>3',5'-cyclic AMP</name>
        <dbReference type="ChEBI" id="CHEBI:58165"/>
        <label>2</label>
    </ligand>
</feature>
<evidence type="ECO:0000256" key="2">
    <source>
        <dbReference type="ARBA" id="ARBA00020355"/>
    </source>
</evidence>
<evidence type="ECO:0000256" key="3">
    <source>
        <dbReference type="ARBA" id="ARBA00022553"/>
    </source>
</evidence>
<feature type="compositionally biased region" description="Acidic residues" evidence="9">
    <location>
        <begin position="72"/>
        <end position="82"/>
    </location>
</feature>
<dbReference type="FunFam" id="2.60.120.10:FF:000006">
    <property type="entry name" value="cAMP-dependent protein kinase type I-alpha regulatory subunit"/>
    <property type="match status" value="1"/>
</dbReference>